<gene>
    <name evidence="10" type="ORF">SAMN05216418_2036</name>
</gene>
<protein>
    <recommendedName>
        <fullName evidence="3 6">peptidylprolyl isomerase</fullName>
        <ecNumber evidence="3 6">5.2.1.8</ecNumber>
    </recommendedName>
</protein>
<dbReference type="Proteomes" id="UP000183203">
    <property type="component" value="Unassembled WGS sequence"/>
</dbReference>
<dbReference type="AlphaFoldDB" id="A0A1G6KPD2"/>
<evidence type="ECO:0000259" key="9">
    <source>
        <dbReference type="PROSITE" id="PS50059"/>
    </source>
</evidence>
<keyword evidence="8" id="KW-0732">Signal</keyword>
<evidence type="ECO:0000313" key="11">
    <source>
        <dbReference type="Proteomes" id="UP000183203"/>
    </source>
</evidence>
<evidence type="ECO:0000256" key="7">
    <source>
        <dbReference type="SAM" id="MobiDB-lite"/>
    </source>
</evidence>
<evidence type="ECO:0000256" key="6">
    <source>
        <dbReference type="PROSITE-ProRule" id="PRU00277"/>
    </source>
</evidence>
<comment type="catalytic activity">
    <reaction evidence="1 6">
        <text>[protein]-peptidylproline (omega=180) = [protein]-peptidylproline (omega=0)</text>
        <dbReference type="Rhea" id="RHEA:16237"/>
        <dbReference type="Rhea" id="RHEA-COMP:10747"/>
        <dbReference type="Rhea" id="RHEA-COMP:10748"/>
        <dbReference type="ChEBI" id="CHEBI:83833"/>
        <dbReference type="ChEBI" id="CHEBI:83834"/>
        <dbReference type="EC" id="5.2.1.8"/>
    </reaction>
</comment>
<evidence type="ECO:0000256" key="8">
    <source>
        <dbReference type="SAM" id="SignalP"/>
    </source>
</evidence>
<dbReference type="Gene3D" id="3.10.50.40">
    <property type="match status" value="1"/>
</dbReference>
<keyword evidence="5 6" id="KW-0413">Isomerase</keyword>
<dbReference type="PROSITE" id="PS50059">
    <property type="entry name" value="FKBP_PPIASE"/>
    <property type="match status" value="1"/>
</dbReference>
<proteinExistence type="inferred from homology"/>
<dbReference type="InterPro" id="IPR046357">
    <property type="entry name" value="PPIase_dom_sf"/>
</dbReference>
<dbReference type="PANTHER" id="PTHR43811">
    <property type="entry name" value="FKBP-TYPE PEPTIDYL-PROLYL CIS-TRANS ISOMERASE FKPA"/>
    <property type="match status" value="1"/>
</dbReference>
<dbReference type="PROSITE" id="PS51257">
    <property type="entry name" value="PROKAR_LIPOPROTEIN"/>
    <property type="match status" value="1"/>
</dbReference>
<dbReference type="STRING" id="993073.AS029_08855"/>
<evidence type="ECO:0000256" key="1">
    <source>
        <dbReference type="ARBA" id="ARBA00000971"/>
    </source>
</evidence>
<evidence type="ECO:0000256" key="4">
    <source>
        <dbReference type="ARBA" id="ARBA00023110"/>
    </source>
</evidence>
<dbReference type="Pfam" id="PF00254">
    <property type="entry name" value="FKBP_C"/>
    <property type="match status" value="1"/>
</dbReference>
<dbReference type="InterPro" id="IPR001179">
    <property type="entry name" value="PPIase_FKBP_dom"/>
</dbReference>
<dbReference type="SUPFAM" id="SSF54534">
    <property type="entry name" value="FKBP-like"/>
    <property type="match status" value="1"/>
</dbReference>
<evidence type="ECO:0000313" key="10">
    <source>
        <dbReference type="EMBL" id="SDC32206.1"/>
    </source>
</evidence>
<dbReference type="EMBL" id="FMYG01000004">
    <property type="protein sequence ID" value="SDC32206.1"/>
    <property type="molecule type" value="Genomic_DNA"/>
</dbReference>
<evidence type="ECO:0000256" key="2">
    <source>
        <dbReference type="ARBA" id="ARBA00006577"/>
    </source>
</evidence>
<name>A0A1G6KPD2_9MICO</name>
<keyword evidence="4 6" id="KW-0697">Rotamase</keyword>
<evidence type="ECO:0000256" key="5">
    <source>
        <dbReference type="ARBA" id="ARBA00023235"/>
    </source>
</evidence>
<evidence type="ECO:0000256" key="3">
    <source>
        <dbReference type="ARBA" id="ARBA00013194"/>
    </source>
</evidence>
<accession>A0A1G6KPD2</accession>
<dbReference type="EC" id="5.2.1.8" evidence="3 6"/>
<dbReference type="RefSeq" id="WP_074615912.1">
    <property type="nucleotide sequence ID" value="NZ_FMYG01000004.1"/>
</dbReference>
<reference evidence="10 11" key="1">
    <citation type="submission" date="2016-09" db="EMBL/GenBank/DDBJ databases">
        <authorList>
            <person name="Capua I."/>
            <person name="De Benedictis P."/>
            <person name="Joannis T."/>
            <person name="Lombin L.H."/>
            <person name="Cattoli G."/>
        </authorList>
    </citation>
    <scope>NUCLEOTIDE SEQUENCE [LARGE SCALE GENOMIC DNA]</scope>
    <source>
        <strain evidence="10 11">NIO-1002</strain>
    </source>
</reference>
<feature type="chain" id="PRO_5010165107" description="peptidylprolyl isomerase" evidence="8">
    <location>
        <begin position="30"/>
        <end position="322"/>
    </location>
</feature>
<feature type="domain" description="PPIase FKBP-type" evidence="9">
    <location>
        <begin position="229"/>
        <end position="315"/>
    </location>
</feature>
<organism evidence="10 11">
    <name type="scientific">Microbacterium enclense</name>
    <dbReference type="NCBI Taxonomy" id="993073"/>
    <lineage>
        <taxon>Bacteria</taxon>
        <taxon>Bacillati</taxon>
        <taxon>Actinomycetota</taxon>
        <taxon>Actinomycetes</taxon>
        <taxon>Micrococcales</taxon>
        <taxon>Microbacteriaceae</taxon>
        <taxon>Microbacterium</taxon>
    </lineage>
</organism>
<dbReference type="OrthoDB" id="25996at2"/>
<sequence>MRFRPIASLSVAAAAALLLAGCSGSPDQAQSPDAATQSPDAGQCQAPLADAPAPDGLTVSGDFQAKVDVTLPDAYAPTDLQRTTLIEGSGEQVQAGDVLKANFTLIDAASGEVQLQSIDSAPDGMDTLISSQQIFGASLQCATIGSRTVSSFPAGALGDGSPAFVLVADAIEELPTRAEGTEVAPVAGMPTVTFADDGAPTITVPSDPAPSETRIENLRRGDGDVVNPGDTVIVQYTGVLYDGGTVFDSSWQSGTPAQFSTTGVVPGFKKALEGQTVGSQVVAVIPAADGYGDQEAGSIPPNSTLVFVIDILGVQHAPEAAQ</sequence>
<comment type="similarity">
    <text evidence="2">Belongs to the FKBP-type PPIase family.</text>
</comment>
<feature type="compositionally biased region" description="Polar residues" evidence="7">
    <location>
        <begin position="25"/>
        <end position="40"/>
    </location>
</feature>
<dbReference type="GO" id="GO:0003755">
    <property type="term" value="F:peptidyl-prolyl cis-trans isomerase activity"/>
    <property type="evidence" value="ECO:0007669"/>
    <property type="project" value="UniProtKB-KW"/>
</dbReference>
<feature type="region of interest" description="Disordered" evidence="7">
    <location>
        <begin position="25"/>
        <end position="44"/>
    </location>
</feature>
<dbReference type="PANTHER" id="PTHR43811:SF23">
    <property type="entry name" value="FKBP-TYPE 22 KDA PEPTIDYL-PROLYL CIS-TRANS ISOMERASE"/>
    <property type="match status" value="1"/>
</dbReference>
<feature type="signal peptide" evidence="8">
    <location>
        <begin position="1"/>
        <end position="29"/>
    </location>
</feature>